<sequence>MCSSLHVGSCMLFLVQLCHMQRHSEVVSQKKILRARTAINYNSEEVLLDLQ</sequence>
<accession>A0A0E9UQ21</accession>
<feature type="signal peptide" evidence="1">
    <location>
        <begin position="1"/>
        <end position="20"/>
    </location>
</feature>
<keyword evidence="1" id="KW-0732">Signal</keyword>
<proteinExistence type="predicted"/>
<reference evidence="2" key="1">
    <citation type="submission" date="2014-11" db="EMBL/GenBank/DDBJ databases">
        <authorList>
            <person name="Amaro Gonzalez C."/>
        </authorList>
    </citation>
    <scope>NUCLEOTIDE SEQUENCE</scope>
</reference>
<evidence type="ECO:0000256" key="1">
    <source>
        <dbReference type="SAM" id="SignalP"/>
    </source>
</evidence>
<dbReference type="AlphaFoldDB" id="A0A0E9UQ21"/>
<reference evidence="2" key="2">
    <citation type="journal article" date="2015" name="Fish Shellfish Immunol.">
        <title>Early steps in the European eel (Anguilla anguilla)-Vibrio vulnificus interaction in the gills: Role of the RtxA13 toxin.</title>
        <authorList>
            <person name="Callol A."/>
            <person name="Pajuelo D."/>
            <person name="Ebbesson L."/>
            <person name="Teles M."/>
            <person name="MacKenzie S."/>
            <person name="Amaro C."/>
        </authorList>
    </citation>
    <scope>NUCLEOTIDE SEQUENCE</scope>
</reference>
<dbReference type="EMBL" id="GBXM01040618">
    <property type="protein sequence ID" value="JAH67959.1"/>
    <property type="molecule type" value="Transcribed_RNA"/>
</dbReference>
<evidence type="ECO:0000313" key="2">
    <source>
        <dbReference type="EMBL" id="JAH67959.1"/>
    </source>
</evidence>
<protein>
    <submittedName>
        <fullName evidence="2">Uncharacterized protein</fullName>
    </submittedName>
</protein>
<name>A0A0E9UQ21_ANGAN</name>
<organism evidence="2">
    <name type="scientific">Anguilla anguilla</name>
    <name type="common">European freshwater eel</name>
    <name type="synonym">Muraena anguilla</name>
    <dbReference type="NCBI Taxonomy" id="7936"/>
    <lineage>
        <taxon>Eukaryota</taxon>
        <taxon>Metazoa</taxon>
        <taxon>Chordata</taxon>
        <taxon>Craniata</taxon>
        <taxon>Vertebrata</taxon>
        <taxon>Euteleostomi</taxon>
        <taxon>Actinopterygii</taxon>
        <taxon>Neopterygii</taxon>
        <taxon>Teleostei</taxon>
        <taxon>Anguilliformes</taxon>
        <taxon>Anguillidae</taxon>
        <taxon>Anguilla</taxon>
    </lineage>
</organism>
<feature type="chain" id="PRO_5002433676" evidence="1">
    <location>
        <begin position="21"/>
        <end position="51"/>
    </location>
</feature>